<evidence type="ECO:0000256" key="4">
    <source>
        <dbReference type="ARBA" id="ARBA00022837"/>
    </source>
</evidence>
<dbReference type="Gene3D" id="1.10.238.10">
    <property type="entry name" value="EF-hand"/>
    <property type="match status" value="2"/>
</dbReference>
<dbReference type="Pfam" id="PF13499">
    <property type="entry name" value="EF-hand_7"/>
    <property type="match status" value="2"/>
</dbReference>
<dbReference type="InterPro" id="IPR050230">
    <property type="entry name" value="CALM/Myosin/TropC-like"/>
</dbReference>
<dbReference type="HOGENOM" id="CLU_061288_2_5_1"/>
<evidence type="ECO:0000256" key="2">
    <source>
        <dbReference type="ARBA" id="ARBA00022723"/>
    </source>
</evidence>
<dbReference type="eggNOG" id="KOG0027">
    <property type="taxonomic scope" value="Eukaryota"/>
</dbReference>
<proteinExistence type="predicted"/>
<sequence length="183" mass="21062">MLQTHITTIDPAEKRMKDIKEAFDQFDTDNKGTVSTKELGTIHHKLPFLANILKYLGQDPTDEELDNYMRELDPESTGTIDFMKMMKILTKAVKDDDTIDELMASFRVFDLDNTGTVQTAEMRYILMEMGEKMTAQDVKDILKEMDPDDSGMCKYVDYVKKKYEDLQVAKAKAAKLKAKKKKK</sequence>
<dbReference type="GO" id="GO:0005509">
    <property type="term" value="F:calcium ion binding"/>
    <property type="evidence" value="ECO:0007669"/>
    <property type="project" value="InterPro"/>
</dbReference>
<keyword evidence="5" id="KW-0007">Acetylation</keyword>
<dbReference type="Proteomes" id="UP000000600">
    <property type="component" value="Unassembled WGS sequence"/>
</dbReference>
<dbReference type="GeneID" id="5020671"/>
<dbReference type="PROSITE" id="PS00018">
    <property type="entry name" value="EF_HAND_1"/>
    <property type="match status" value="1"/>
</dbReference>
<feature type="domain" description="EF-hand" evidence="6">
    <location>
        <begin position="97"/>
        <end position="132"/>
    </location>
</feature>
<dbReference type="RefSeq" id="XP_001434886.1">
    <property type="nucleotide sequence ID" value="XM_001434849.2"/>
</dbReference>
<dbReference type="OrthoDB" id="302610at2759"/>
<dbReference type="AlphaFoldDB" id="A0C9M2"/>
<dbReference type="PROSITE" id="PS50222">
    <property type="entry name" value="EF_HAND_2"/>
    <property type="match status" value="3"/>
</dbReference>
<accession>A0C9M2</accession>
<dbReference type="InterPro" id="IPR002048">
    <property type="entry name" value="EF_hand_dom"/>
</dbReference>
<keyword evidence="3" id="KW-0677">Repeat</keyword>
<feature type="domain" description="EF-hand" evidence="6">
    <location>
        <begin position="14"/>
        <end position="49"/>
    </location>
</feature>
<keyword evidence="2" id="KW-0479">Metal-binding</keyword>
<dbReference type="STRING" id="5888.A0C9M2"/>
<dbReference type="CDD" id="cd00051">
    <property type="entry name" value="EFh"/>
    <property type="match status" value="2"/>
</dbReference>
<keyword evidence="4" id="KW-0106">Calcium</keyword>
<dbReference type="InterPro" id="IPR018247">
    <property type="entry name" value="EF_Hand_1_Ca_BS"/>
</dbReference>
<dbReference type="OMA" id="IDFMKMM"/>
<evidence type="ECO:0000256" key="3">
    <source>
        <dbReference type="ARBA" id="ARBA00022737"/>
    </source>
</evidence>
<dbReference type="PANTHER" id="PTHR23048:SF0">
    <property type="entry name" value="CALMODULIN LIKE 3"/>
    <property type="match status" value="1"/>
</dbReference>
<keyword evidence="8" id="KW-1185">Reference proteome</keyword>
<reference evidence="7 8" key="1">
    <citation type="journal article" date="2006" name="Nature">
        <title>Global trends of whole-genome duplications revealed by the ciliate Paramecium tetraurelia.</title>
        <authorList>
            <consortium name="Genoscope"/>
            <person name="Aury J.-M."/>
            <person name="Jaillon O."/>
            <person name="Duret L."/>
            <person name="Noel B."/>
            <person name="Jubin C."/>
            <person name="Porcel B.M."/>
            <person name="Segurens B."/>
            <person name="Daubin V."/>
            <person name="Anthouard V."/>
            <person name="Aiach N."/>
            <person name="Arnaiz O."/>
            <person name="Billaut A."/>
            <person name="Beisson J."/>
            <person name="Blanc I."/>
            <person name="Bouhouche K."/>
            <person name="Camara F."/>
            <person name="Duharcourt S."/>
            <person name="Guigo R."/>
            <person name="Gogendeau D."/>
            <person name="Katinka M."/>
            <person name="Keller A.-M."/>
            <person name="Kissmehl R."/>
            <person name="Klotz C."/>
            <person name="Koll F."/>
            <person name="Le Moue A."/>
            <person name="Lepere C."/>
            <person name="Malinsky S."/>
            <person name="Nowacki M."/>
            <person name="Nowak J.K."/>
            <person name="Plattner H."/>
            <person name="Poulain J."/>
            <person name="Ruiz F."/>
            <person name="Serrano V."/>
            <person name="Zagulski M."/>
            <person name="Dessen P."/>
            <person name="Betermier M."/>
            <person name="Weissenbach J."/>
            <person name="Scarpelli C."/>
            <person name="Schachter V."/>
            <person name="Sperling L."/>
            <person name="Meyer E."/>
            <person name="Cohen J."/>
            <person name="Wincker P."/>
        </authorList>
    </citation>
    <scope>NUCLEOTIDE SEQUENCE [LARGE SCALE GENOMIC DNA]</scope>
    <source>
        <strain evidence="7 8">Stock d4-2</strain>
    </source>
</reference>
<dbReference type="InterPro" id="IPR011992">
    <property type="entry name" value="EF-hand-dom_pair"/>
</dbReference>
<dbReference type="EMBL" id="CT868052">
    <property type="protein sequence ID" value="CAK67489.1"/>
    <property type="molecule type" value="Genomic_DNA"/>
</dbReference>
<dbReference type="SUPFAM" id="SSF47473">
    <property type="entry name" value="EF-hand"/>
    <property type="match status" value="1"/>
</dbReference>
<name>A0C9M2_PARTE</name>
<evidence type="ECO:0000256" key="5">
    <source>
        <dbReference type="ARBA" id="ARBA00022990"/>
    </source>
</evidence>
<evidence type="ECO:0000256" key="1">
    <source>
        <dbReference type="ARBA" id="ARBA00020786"/>
    </source>
</evidence>
<protein>
    <recommendedName>
        <fullName evidence="1">Calmodulin</fullName>
    </recommendedName>
</protein>
<organism evidence="7 8">
    <name type="scientific">Paramecium tetraurelia</name>
    <dbReference type="NCBI Taxonomy" id="5888"/>
    <lineage>
        <taxon>Eukaryota</taxon>
        <taxon>Sar</taxon>
        <taxon>Alveolata</taxon>
        <taxon>Ciliophora</taxon>
        <taxon>Intramacronucleata</taxon>
        <taxon>Oligohymenophorea</taxon>
        <taxon>Peniculida</taxon>
        <taxon>Parameciidae</taxon>
        <taxon>Paramecium</taxon>
    </lineage>
</organism>
<evidence type="ECO:0000313" key="8">
    <source>
        <dbReference type="Proteomes" id="UP000000600"/>
    </source>
</evidence>
<dbReference type="KEGG" id="ptm:GSPATT00006795001"/>
<gene>
    <name evidence="7" type="ORF">GSPATT00006795001</name>
</gene>
<evidence type="ECO:0000259" key="6">
    <source>
        <dbReference type="PROSITE" id="PS50222"/>
    </source>
</evidence>
<dbReference type="FunFam" id="1.10.238.10:FF:000527">
    <property type="entry name" value="Calmodulin-3"/>
    <property type="match status" value="1"/>
</dbReference>
<evidence type="ECO:0000313" key="7">
    <source>
        <dbReference type="EMBL" id="CAK67489.1"/>
    </source>
</evidence>
<dbReference type="PANTHER" id="PTHR23048">
    <property type="entry name" value="MYOSIN LIGHT CHAIN 1, 3"/>
    <property type="match status" value="1"/>
</dbReference>
<dbReference type="SMART" id="SM00054">
    <property type="entry name" value="EFh"/>
    <property type="match status" value="3"/>
</dbReference>
<dbReference type="InParanoid" id="A0C9M2"/>
<feature type="domain" description="EF-hand" evidence="6">
    <location>
        <begin position="60"/>
        <end position="95"/>
    </location>
</feature>